<evidence type="ECO:0000256" key="7">
    <source>
        <dbReference type="ARBA" id="ARBA00023180"/>
    </source>
</evidence>
<evidence type="ECO:0000256" key="6">
    <source>
        <dbReference type="ARBA" id="ARBA00023157"/>
    </source>
</evidence>
<dbReference type="SMART" id="SM00204">
    <property type="entry name" value="TGFB"/>
    <property type="match status" value="1"/>
</dbReference>
<keyword evidence="3" id="KW-0964">Secreted</keyword>
<dbReference type="Pfam" id="PF00688">
    <property type="entry name" value="TGFb_propeptide"/>
    <property type="match status" value="1"/>
</dbReference>
<feature type="chain" id="PRO_5026198451" description="TGF-beta family profile domain-containing protein" evidence="10">
    <location>
        <begin position="39"/>
        <end position="393"/>
    </location>
</feature>
<evidence type="ECO:0000256" key="8">
    <source>
        <dbReference type="RuleBase" id="RU000354"/>
    </source>
</evidence>
<dbReference type="PANTHER" id="PTHR11848:SF263">
    <property type="entry name" value="PROTEIN DECAPENTAPLEGIC"/>
    <property type="match status" value="1"/>
</dbReference>
<dbReference type="SUPFAM" id="SSF57501">
    <property type="entry name" value="Cystine-knot cytokines"/>
    <property type="match status" value="1"/>
</dbReference>
<comment type="subcellular location">
    <subcellularLocation>
        <location evidence="1">Secreted</location>
    </subcellularLocation>
</comment>
<evidence type="ECO:0000313" key="13">
    <source>
        <dbReference type="Proteomes" id="UP000475862"/>
    </source>
</evidence>
<protein>
    <recommendedName>
        <fullName evidence="11">TGF-beta family profile domain-containing protein</fullName>
    </recommendedName>
</protein>
<feature type="region of interest" description="Disordered" evidence="9">
    <location>
        <begin position="257"/>
        <end position="288"/>
    </location>
</feature>
<dbReference type="InterPro" id="IPR001839">
    <property type="entry name" value="TGF-b_C"/>
</dbReference>
<dbReference type="GO" id="GO:0005615">
    <property type="term" value="C:extracellular space"/>
    <property type="evidence" value="ECO:0007669"/>
    <property type="project" value="TreeGrafter"/>
</dbReference>
<keyword evidence="7" id="KW-0325">Glycoprotein</keyword>
<dbReference type="Gene3D" id="2.10.90.10">
    <property type="entry name" value="Cystine-knot cytokines"/>
    <property type="match status" value="1"/>
</dbReference>
<organism evidence="12 13">
    <name type="scientific">Aphis glycines</name>
    <name type="common">Soybean aphid</name>
    <dbReference type="NCBI Taxonomy" id="307491"/>
    <lineage>
        <taxon>Eukaryota</taxon>
        <taxon>Metazoa</taxon>
        <taxon>Ecdysozoa</taxon>
        <taxon>Arthropoda</taxon>
        <taxon>Hexapoda</taxon>
        <taxon>Insecta</taxon>
        <taxon>Pterygota</taxon>
        <taxon>Neoptera</taxon>
        <taxon>Paraneoptera</taxon>
        <taxon>Hemiptera</taxon>
        <taxon>Sternorrhyncha</taxon>
        <taxon>Aphidomorpha</taxon>
        <taxon>Aphidoidea</taxon>
        <taxon>Aphididae</taxon>
        <taxon>Aphidini</taxon>
        <taxon>Aphis</taxon>
        <taxon>Aphis</taxon>
    </lineage>
</organism>
<dbReference type="PRINTS" id="PR00669">
    <property type="entry name" value="INHIBINA"/>
</dbReference>
<proteinExistence type="inferred from homology"/>
<dbReference type="OrthoDB" id="5987191at2759"/>
<dbReference type="InterPro" id="IPR029034">
    <property type="entry name" value="Cystine-knot_cytokine"/>
</dbReference>
<dbReference type="InterPro" id="IPR001111">
    <property type="entry name" value="TGF-b_propeptide"/>
</dbReference>
<comment type="caution">
    <text evidence="12">The sequence shown here is derived from an EMBL/GenBank/DDBJ whole genome shotgun (WGS) entry which is preliminary data.</text>
</comment>
<dbReference type="PROSITE" id="PS00250">
    <property type="entry name" value="TGF_BETA_1"/>
    <property type="match status" value="1"/>
</dbReference>
<dbReference type="GO" id="GO:0008083">
    <property type="term" value="F:growth factor activity"/>
    <property type="evidence" value="ECO:0007669"/>
    <property type="project" value="UniProtKB-KW"/>
</dbReference>
<keyword evidence="13" id="KW-1185">Reference proteome</keyword>
<evidence type="ECO:0000256" key="2">
    <source>
        <dbReference type="ARBA" id="ARBA00006656"/>
    </source>
</evidence>
<name>A0A6G0TDI0_APHGL</name>
<dbReference type="Proteomes" id="UP000475862">
    <property type="component" value="Unassembled WGS sequence"/>
</dbReference>
<evidence type="ECO:0000313" key="12">
    <source>
        <dbReference type="EMBL" id="KAE9531216.1"/>
    </source>
</evidence>
<reference evidence="12 13" key="1">
    <citation type="submission" date="2019-08" db="EMBL/GenBank/DDBJ databases">
        <title>The genome of the soybean aphid Biotype 1, its phylome, world population structure and adaptation to the North American continent.</title>
        <authorList>
            <person name="Giordano R."/>
            <person name="Donthu R.K."/>
            <person name="Hernandez A.G."/>
            <person name="Wright C.L."/>
            <person name="Zimin A.V."/>
        </authorList>
    </citation>
    <scope>NUCLEOTIDE SEQUENCE [LARGE SCALE GENOMIC DNA]</scope>
    <source>
        <tissue evidence="12">Whole aphids</tissue>
    </source>
</reference>
<evidence type="ECO:0000256" key="1">
    <source>
        <dbReference type="ARBA" id="ARBA00004613"/>
    </source>
</evidence>
<gene>
    <name evidence="12" type="ORF">AGLY_010422</name>
</gene>
<keyword evidence="6" id="KW-1015">Disulfide bond</keyword>
<feature type="domain" description="TGF-beta family profile" evidence="11">
    <location>
        <begin position="270"/>
        <end position="393"/>
    </location>
</feature>
<sequence>MVFSETTSSSPTTSSSVAATDTMIILLMLLAMLHTGLAAITGFEEIEKNLITKLGLSRRPVVEKNMKIPSATMELYKSMLEENNAMTTHFPLPGLHTTSANTARTYSNKGSAPNSSKSKKYRLQFDIDSIPEREQFKAAEVRFTMIYDTELRNEEFIHVLIHDIVQPGAKGLSKPILRIIDSKSINMSKVSKSEVISFDVTPAIERLSRNNFKDNHGMLVQCVTESGSHTHLLSVFDFVSPEKTLLLVYTDDGTGEKTGKSTLERMMTRRSKRSADGPEAPQQKKTRKKKICQRYSMYVDFKDVGFNDWIQAPPGYDAFYCHGECTFPLANHINASNHAVMQTLMNSYNPAAVPRACCVPTRLSSQTLLYVDDDGKLVVKNYPEMTVDECGCR</sequence>
<dbReference type="EMBL" id="VYZN01000041">
    <property type="protein sequence ID" value="KAE9531216.1"/>
    <property type="molecule type" value="Genomic_DNA"/>
</dbReference>
<dbReference type="InterPro" id="IPR015615">
    <property type="entry name" value="TGF-beta-rel"/>
</dbReference>
<accession>A0A6G0TDI0</accession>
<evidence type="ECO:0000256" key="9">
    <source>
        <dbReference type="SAM" id="MobiDB-lite"/>
    </source>
</evidence>
<dbReference type="Pfam" id="PF00019">
    <property type="entry name" value="TGF_beta"/>
    <property type="match status" value="1"/>
</dbReference>
<dbReference type="PROSITE" id="PS51362">
    <property type="entry name" value="TGF_BETA_2"/>
    <property type="match status" value="1"/>
</dbReference>
<feature type="signal peptide" evidence="10">
    <location>
        <begin position="1"/>
        <end position="38"/>
    </location>
</feature>
<evidence type="ECO:0000256" key="5">
    <source>
        <dbReference type="ARBA" id="ARBA00023030"/>
    </source>
</evidence>
<evidence type="ECO:0000259" key="11">
    <source>
        <dbReference type="PROSITE" id="PS51362"/>
    </source>
</evidence>
<dbReference type="PANTHER" id="PTHR11848">
    <property type="entry name" value="TGF-BETA FAMILY"/>
    <property type="match status" value="1"/>
</dbReference>
<keyword evidence="5 8" id="KW-0339">Growth factor</keyword>
<evidence type="ECO:0000256" key="10">
    <source>
        <dbReference type="SAM" id="SignalP"/>
    </source>
</evidence>
<evidence type="ECO:0000256" key="3">
    <source>
        <dbReference type="ARBA" id="ARBA00022525"/>
    </source>
</evidence>
<dbReference type="AlphaFoldDB" id="A0A6G0TDI0"/>
<evidence type="ECO:0000256" key="4">
    <source>
        <dbReference type="ARBA" id="ARBA00022729"/>
    </source>
</evidence>
<feature type="compositionally biased region" description="Basic and acidic residues" evidence="9">
    <location>
        <begin position="257"/>
        <end position="267"/>
    </location>
</feature>
<dbReference type="Gene3D" id="2.60.120.970">
    <property type="match status" value="1"/>
</dbReference>
<dbReference type="FunFam" id="2.10.90.10:FF:000001">
    <property type="entry name" value="Bone morphogenetic protein 4"/>
    <property type="match status" value="1"/>
</dbReference>
<keyword evidence="4 10" id="KW-0732">Signal</keyword>
<comment type="similarity">
    <text evidence="2 8">Belongs to the TGF-beta family.</text>
</comment>
<dbReference type="InterPro" id="IPR017948">
    <property type="entry name" value="TGFb_CS"/>
</dbReference>
<dbReference type="GO" id="GO:0005125">
    <property type="term" value="F:cytokine activity"/>
    <property type="evidence" value="ECO:0007669"/>
    <property type="project" value="TreeGrafter"/>
</dbReference>